<feature type="chain" id="PRO_5041206374" description="Lipoprotein" evidence="1">
    <location>
        <begin position="24"/>
        <end position="185"/>
    </location>
</feature>
<dbReference type="PROSITE" id="PS51257">
    <property type="entry name" value="PROKAR_LIPOPROTEIN"/>
    <property type="match status" value="1"/>
</dbReference>
<dbReference type="Proteomes" id="UP001156666">
    <property type="component" value="Unassembled WGS sequence"/>
</dbReference>
<gene>
    <name evidence="2" type="ORF">GCM10007940_10410</name>
</gene>
<dbReference type="RefSeq" id="WP_235293232.1">
    <property type="nucleotide sequence ID" value="NZ_BSOH01000005.1"/>
</dbReference>
<keyword evidence="1" id="KW-0732">Signal</keyword>
<sequence>MLARYLLFIVVLFALFSCKNESAENIETPVTIAEASVDDILADSLNAFFNTQYFLEDSSYLAGDSIPYQFYKIDLNSDGEDEIFVRLLHSYFCGDQGCTFLILDMNLTVINKFNFMSAPIVVSHQMKNGWNVLLTHSNGELKEIVNKNDRYPSNPAMVPASSIMIHKDDVTIFEDDLNPSKTYFF</sequence>
<evidence type="ECO:0008006" key="4">
    <source>
        <dbReference type="Google" id="ProtNLM"/>
    </source>
</evidence>
<evidence type="ECO:0000313" key="2">
    <source>
        <dbReference type="EMBL" id="GLR16426.1"/>
    </source>
</evidence>
<keyword evidence="3" id="KW-1185">Reference proteome</keyword>
<evidence type="ECO:0000256" key="1">
    <source>
        <dbReference type="SAM" id="SignalP"/>
    </source>
</evidence>
<dbReference type="AlphaFoldDB" id="A0AA37SLJ2"/>
<name>A0AA37SLJ2_9BACT</name>
<evidence type="ECO:0000313" key="3">
    <source>
        <dbReference type="Proteomes" id="UP001156666"/>
    </source>
</evidence>
<proteinExistence type="predicted"/>
<dbReference type="EMBL" id="BSOH01000005">
    <property type="protein sequence ID" value="GLR16426.1"/>
    <property type="molecule type" value="Genomic_DNA"/>
</dbReference>
<accession>A0AA37SLJ2</accession>
<organism evidence="2 3">
    <name type="scientific">Portibacter lacus</name>
    <dbReference type="NCBI Taxonomy" id="1099794"/>
    <lineage>
        <taxon>Bacteria</taxon>
        <taxon>Pseudomonadati</taxon>
        <taxon>Bacteroidota</taxon>
        <taxon>Saprospiria</taxon>
        <taxon>Saprospirales</taxon>
        <taxon>Haliscomenobacteraceae</taxon>
        <taxon>Portibacter</taxon>
    </lineage>
</organism>
<reference evidence="2" key="2">
    <citation type="submission" date="2023-01" db="EMBL/GenBank/DDBJ databases">
        <title>Draft genome sequence of Portibacter lacus strain NBRC 108769.</title>
        <authorList>
            <person name="Sun Q."/>
            <person name="Mori K."/>
        </authorList>
    </citation>
    <scope>NUCLEOTIDE SEQUENCE</scope>
    <source>
        <strain evidence="2">NBRC 108769</strain>
    </source>
</reference>
<protein>
    <recommendedName>
        <fullName evidence="4">Lipoprotein</fullName>
    </recommendedName>
</protein>
<reference evidence="2" key="1">
    <citation type="journal article" date="2014" name="Int. J. Syst. Evol. Microbiol.">
        <title>Complete genome sequence of Corynebacterium casei LMG S-19264T (=DSM 44701T), isolated from a smear-ripened cheese.</title>
        <authorList>
            <consortium name="US DOE Joint Genome Institute (JGI-PGF)"/>
            <person name="Walter F."/>
            <person name="Albersmeier A."/>
            <person name="Kalinowski J."/>
            <person name="Ruckert C."/>
        </authorList>
    </citation>
    <scope>NUCLEOTIDE SEQUENCE</scope>
    <source>
        <strain evidence="2">NBRC 108769</strain>
    </source>
</reference>
<comment type="caution">
    <text evidence="2">The sequence shown here is derived from an EMBL/GenBank/DDBJ whole genome shotgun (WGS) entry which is preliminary data.</text>
</comment>
<feature type="signal peptide" evidence="1">
    <location>
        <begin position="1"/>
        <end position="23"/>
    </location>
</feature>